<organism evidence="1 2">
    <name type="scientific">Armillaria gallica</name>
    <name type="common">Bulbous honey fungus</name>
    <name type="synonym">Armillaria bulbosa</name>
    <dbReference type="NCBI Taxonomy" id="47427"/>
    <lineage>
        <taxon>Eukaryota</taxon>
        <taxon>Fungi</taxon>
        <taxon>Dikarya</taxon>
        <taxon>Basidiomycota</taxon>
        <taxon>Agaricomycotina</taxon>
        <taxon>Agaricomycetes</taxon>
        <taxon>Agaricomycetidae</taxon>
        <taxon>Agaricales</taxon>
        <taxon>Marasmiineae</taxon>
        <taxon>Physalacriaceae</taxon>
        <taxon>Armillaria</taxon>
    </lineage>
</organism>
<proteinExistence type="predicted"/>
<dbReference type="EMBL" id="KZ293647">
    <property type="protein sequence ID" value="PBK99996.1"/>
    <property type="molecule type" value="Genomic_DNA"/>
</dbReference>
<sequence>MKRKLVLSTLFPSCSRYRTHSSSLGLDNWPLPTKDCSLCDLGPQLFFLLFAANERITCLAAHGYSFTPCLETYFVMFTHKLPTKDYLLANSALYRSKRYVR</sequence>
<name>A0A2H3ELT4_ARMGA</name>
<dbReference type="InParanoid" id="A0A2H3ELT4"/>
<evidence type="ECO:0000313" key="1">
    <source>
        <dbReference type="EMBL" id="PBK99996.1"/>
    </source>
</evidence>
<reference evidence="2" key="1">
    <citation type="journal article" date="2017" name="Nat. Ecol. Evol.">
        <title>Genome expansion and lineage-specific genetic innovations in the forest pathogenic fungi Armillaria.</title>
        <authorList>
            <person name="Sipos G."/>
            <person name="Prasanna A.N."/>
            <person name="Walter M.C."/>
            <person name="O'Connor E."/>
            <person name="Balint B."/>
            <person name="Krizsan K."/>
            <person name="Kiss B."/>
            <person name="Hess J."/>
            <person name="Varga T."/>
            <person name="Slot J."/>
            <person name="Riley R."/>
            <person name="Boka B."/>
            <person name="Rigling D."/>
            <person name="Barry K."/>
            <person name="Lee J."/>
            <person name="Mihaltcheva S."/>
            <person name="LaButti K."/>
            <person name="Lipzen A."/>
            <person name="Waldron R."/>
            <person name="Moloney N.M."/>
            <person name="Sperisen C."/>
            <person name="Kredics L."/>
            <person name="Vagvoelgyi C."/>
            <person name="Patrignani A."/>
            <person name="Fitzpatrick D."/>
            <person name="Nagy I."/>
            <person name="Doyle S."/>
            <person name="Anderson J.B."/>
            <person name="Grigoriev I.V."/>
            <person name="Gueldener U."/>
            <person name="Muensterkoetter M."/>
            <person name="Nagy L.G."/>
        </authorList>
    </citation>
    <scope>NUCLEOTIDE SEQUENCE [LARGE SCALE GENOMIC DNA]</scope>
    <source>
        <strain evidence="2">Ar21-2</strain>
    </source>
</reference>
<dbReference type="AlphaFoldDB" id="A0A2H3ELT4"/>
<dbReference type="Proteomes" id="UP000217790">
    <property type="component" value="Unassembled WGS sequence"/>
</dbReference>
<gene>
    <name evidence="1" type="ORF">ARMGADRAFT_526449</name>
</gene>
<protein>
    <submittedName>
        <fullName evidence="1">Uncharacterized protein</fullName>
    </submittedName>
</protein>
<accession>A0A2H3ELT4</accession>
<keyword evidence="2" id="KW-1185">Reference proteome</keyword>
<evidence type="ECO:0000313" key="2">
    <source>
        <dbReference type="Proteomes" id="UP000217790"/>
    </source>
</evidence>